<dbReference type="PANTHER" id="PTHR30250:SF26">
    <property type="entry name" value="PSMA PROTEIN"/>
    <property type="match status" value="1"/>
</dbReference>
<evidence type="ECO:0000313" key="7">
    <source>
        <dbReference type="EMBL" id="NMF90638.1"/>
    </source>
</evidence>
<dbReference type="InterPro" id="IPR050833">
    <property type="entry name" value="Poly_Biosynth_Transport"/>
</dbReference>
<evidence type="ECO:0000256" key="3">
    <source>
        <dbReference type="ARBA" id="ARBA00022692"/>
    </source>
</evidence>
<feature type="transmembrane region" description="Helical" evidence="6">
    <location>
        <begin position="397"/>
        <end position="418"/>
    </location>
</feature>
<gene>
    <name evidence="7" type="ORF">GPA26_19390</name>
</gene>
<feature type="transmembrane region" description="Helical" evidence="6">
    <location>
        <begin position="227"/>
        <end position="249"/>
    </location>
</feature>
<dbReference type="RefSeq" id="WP_169207973.1">
    <property type="nucleotide sequence ID" value="NZ_CP059560.1"/>
</dbReference>
<protein>
    <submittedName>
        <fullName evidence="7">Oligosaccharide flippase family protein</fullName>
    </submittedName>
</protein>
<evidence type="ECO:0000313" key="8">
    <source>
        <dbReference type="Proteomes" id="UP000652074"/>
    </source>
</evidence>
<keyword evidence="4 6" id="KW-1133">Transmembrane helix</keyword>
<organism evidence="7 8">
    <name type="scientific">Aromatoleum petrolei</name>
    <dbReference type="NCBI Taxonomy" id="76116"/>
    <lineage>
        <taxon>Bacteria</taxon>
        <taxon>Pseudomonadati</taxon>
        <taxon>Pseudomonadota</taxon>
        <taxon>Betaproteobacteria</taxon>
        <taxon>Rhodocyclales</taxon>
        <taxon>Rhodocyclaceae</taxon>
        <taxon>Aromatoleum</taxon>
    </lineage>
</organism>
<keyword evidence="3 6" id="KW-0812">Transmembrane</keyword>
<feature type="transmembrane region" description="Helical" evidence="6">
    <location>
        <begin position="164"/>
        <end position="186"/>
    </location>
</feature>
<keyword evidence="8" id="KW-1185">Reference proteome</keyword>
<feature type="transmembrane region" description="Helical" evidence="6">
    <location>
        <begin position="124"/>
        <end position="143"/>
    </location>
</feature>
<dbReference type="PANTHER" id="PTHR30250">
    <property type="entry name" value="PST FAMILY PREDICTED COLANIC ACID TRANSPORTER"/>
    <property type="match status" value="1"/>
</dbReference>
<feature type="transmembrane region" description="Helical" evidence="6">
    <location>
        <begin position="7"/>
        <end position="29"/>
    </location>
</feature>
<reference evidence="7 8" key="1">
    <citation type="submission" date="2019-12" db="EMBL/GenBank/DDBJ databases">
        <title>Comparative genomics gives insights into the taxonomy of the Azoarcus-Aromatoleum group and reveals separate origins of nif in the plant-associated Azoarcus and non-plant-associated Aromatoleum sub-groups.</title>
        <authorList>
            <person name="Lafos M."/>
            <person name="Maluk M."/>
            <person name="Batista M."/>
            <person name="Junghare M."/>
            <person name="Carmona M."/>
            <person name="Faoro H."/>
            <person name="Cruz L.M."/>
            <person name="Battistoni F."/>
            <person name="De Souza E."/>
            <person name="Pedrosa F."/>
            <person name="Chen W.-M."/>
            <person name="Poole P.S."/>
            <person name="Dixon R.A."/>
            <person name="James E.K."/>
        </authorList>
    </citation>
    <scope>NUCLEOTIDE SEQUENCE [LARGE SCALE GENOMIC DNA]</scope>
    <source>
        <strain evidence="7 8">ToN1</strain>
    </source>
</reference>
<feature type="transmembrane region" description="Helical" evidence="6">
    <location>
        <begin position="261"/>
        <end position="279"/>
    </location>
</feature>
<comment type="caution">
    <text evidence="7">The sequence shown here is derived from an EMBL/GenBank/DDBJ whole genome shotgun (WGS) entry which is preliminary data.</text>
</comment>
<evidence type="ECO:0000256" key="2">
    <source>
        <dbReference type="ARBA" id="ARBA00022475"/>
    </source>
</evidence>
<dbReference type="InterPro" id="IPR002797">
    <property type="entry name" value="Polysacc_synth"/>
</dbReference>
<sequence>MSIRKYIGLNFVGNAWNGALVVLTTPWYISMLGMEGYGLVAFWQLLLYIFLIFDFGLGASLLKEFAAYRGSGRAAEGYRALLSTVERICLAVALLVGAAIFFAASWIASSWLRLEVLQPEETALAVRFMALSVAGQIVGSLYANGLTGLQNHGAMNLLQMLGHGLRYLGGALILYFTGDIATFFAFQGGSSLTMAYVTRGVLLRGIGDAPGQGAARGADVGRALRRYAFGMFVTALLGMLLANTDRILLSKLVATEDLGRYSLAFAGAGFLQMVVFAFYRSYFPLFSQLKAGGDLAGLRSAYYQACRLAGLFIVPAAAIGWTFSSELIVVWIGNPDPLASEIFRLLILGTACAGLMWLPAAYQQASGWTSLHSALMAAALAVGAPTAFLAIQSFGAVGGTTMMLVHGAIEITFGLWLMNRVLFPGETVRWYRQVVLLPFVTTLPVLLVSKQLMPEDLARWGLASWIAATCAVLLPCLMATYTKLPLKKAALRATETQ</sequence>
<feature type="transmembrane region" description="Helical" evidence="6">
    <location>
        <begin position="342"/>
        <end position="362"/>
    </location>
</feature>
<evidence type="ECO:0000256" key="5">
    <source>
        <dbReference type="ARBA" id="ARBA00023136"/>
    </source>
</evidence>
<comment type="subcellular location">
    <subcellularLocation>
        <location evidence="1">Cell membrane</location>
        <topology evidence="1">Multi-pass membrane protein</topology>
    </subcellularLocation>
</comment>
<dbReference type="EMBL" id="WTVR01000047">
    <property type="protein sequence ID" value="NMF90638.1"/>
    <property type="molecule type" value="Genomic_DNA"/>
</dbReference>
<proteinExistence type="predicted"/>
<evidence type="ECO:0000256" key="1">
    <source>
        <dbReference type="ARBA" id="ARBA00004651"/>
    </source>
</evidence>
<dbReference type="Proteomes" id="UP000652074">
    <property type="component" value="Unassembled WGS sequence"/>
</dbReference>
<keyword evidence="5 6" id="KW-0472">Membrane</keyword>
<evidence type="ECO:0000256" key="6">
    <source>
        <dbReference type="SAM" id="Phobius"/>
    </source>
</evidence>
<accession>A0ABX1MRN6</accession>
<feature type="transmembrane region" description="Helical" evidence="6">
    <location>
        <begin position="430"/>
        <end position="448"/>
    </location>
</feature>
<feature type="transmembrane region" description="Helical" evidence="6">
    <location>
        <begin position="88"/>
        <end position="112"/>
    </location>
</feature>
<feature type="transmembrane region" description="Helical" evidence="6">
    <location>
        <begin position="460"/>
        <end position="481"/>
    </location>
</feature>
<dbReference type="Pfam" id="PF01943">
    <property type="entry name" value="Polysacc_synt"/>
    <property type="match status" value="1"/>
</dbReference>
<feature type="transmembrane region" description="Helical" evidence="6">
    <location>
        <begin position="368"/>
        <end position="390"/>
    </location>
</feature>
<name>A0ABX1MRN6_9RHOO</name>
<evidence type="ECO:0000256" key="4">
    <source>
        <dbReference type="ARBA" id="ARBA00022989"/>
    </source>
</evidence>
<feature type="transmembrane region" description="Helical" evidence="6">
    <location>
        <begin position="41"/>
        <end position="62"/>
    </location>
</feature>
<feature type="transmembrane region" description="Helical" evidence="6">
    <location>
        <begin position="308"/>
        <end position="330"/>
    </location>
</feature>
<keyword evidence="2" id="KW-1003">Cell membrane</keyword>